<sequence>MNYEGQICRGPMERSSFMLPVEVGCAYNGCKFCTLFKHLKYRELPMEQIEEELKRVSTVGGNPRTVFLGDGNAFGLSTEKLLAIIERVHVHFPGCEGIHMDATVTDISRKSDEDLRRLYEAGVRHLYLGIESGLDDVLAFMNKDHTLEQAYRQIDRMREAGLIYDAHFMTGIAGKGRGIENAEYTAEFFNRTRPSRMINFSMFLHERAALYEEIQKGTFRPADELENLIEERRLLELLKPWGQEVLYDGFHDMIEFRVRGKLPKDKESMLARLDERIAVEKPGLTAFVK</sequence>
<comment type="cofactor">
    <cofactor evidence="1">
        <name>[4Fe-4S] cluster</name>
        <dbReference type="ChEBI" id="CHEBI:49883"/>
    </cofactor>
</comment>
<feature type="domain" description="Radical SAM core" evidence="6">
    <location>
        <begin position="11"/>
        <end position="244"/>
    </location>
</feature>
<evidence type="ECO:0000256" key="1">
    <source>
        <dbReference type="ARBA" id="ARBA00001966"/>
    </source>
</evidence>
<dbReference type="InterPro" id="IPR007197">
    <property type="entry name" value="rSAM"/>
</dbReference>
<keyword evidence="3" id="KW-0479">Metal-binding</keyword>
<dbReference type="RefSeq" id="WP_191427493.1">
    <property type="nucleotide sequence ID" value="NZ_BSBO01000032.1"/>
</dbReference>
<dbReference type="EMBL" id="BSBO01000032">
    <property type="protein sequence ID" value="GLG05609.1"/>
    <property type="molecule type" value="Genomic_DNA"/>
</dbReference>
<organism evidence="7 8">
    <name type="scientific">Sellimonas catena</name>
    <dbReference type="NCBI Taxonomy" id="2994035"/>
    <lineage>
        <taxon>Bacteria</taxon>
        <taxon>Bacillati</taxon>
        <taxon>Bacillota</taxon>
        <taxon>Clostridia</taxon>
        <taxon>Lachnospirales</taxon>
        <taxon>Lachnospiraceae</taxon>
        <taxon>Sellimonas</taxon>
    </lineage>
</organism>
<dbReference type="SFLD" id="SFLDG01082">
    <property type="entry name" value="B12-binding_domain_containing"/>
    <property type="match status" value="1"/>
</dbReference>
<keyword evidence="8" id="KW-1185">Reference proteome</keyword>
<dbReference type="InterPro" id="IPR051198">
    <property type="entry name" value="BchE-like"/>
</dbReference>
<keyword evidence="4" id="KW-0408">Iron</keyword>
<name>A0A9W6C8Z6_9FIRM</name>
<dbReference type="InterPro" id="IPR023404">
    <property type="entry name" value="rSAM_horseshoe"/>
</dbReference>
<evidence type="ECO:0000256" key="4">
    <source>
        <dbReference type="ARBA" id="ARBA00023004"/>
    </source>
</evidence>
<dbReference type="InterPro" id="IPR058240">
    <property type="entry name" value="rSAM_sf"/>
</dbReference>
<protein>
    <submittedName>
        <fullName evidence="7">Radical SAM protein</fullName>
    </submittedName>
</protein>
<dbReference type="GO" id="GO:0051536">
    <property type="term" value="F:iron-sulfur cluster binding"/>
    <property type="evidence" value="ECO:0007669"/>
    <property type="project" value="UniProtKB-KW"/>
</dbReference>
<comment type="caution">
    <text evidence="7">The sequence shown here is derived from an EMBL/GenBank/DDBJ whole genome shotgun (WGS) entry which is preliminary data.</text>
</comment>
<dbReference type="PROSITE" id="PS51918">
    <property type="entry name" value="RADICAL_SAM"/>
    <property type="match status" value="1"/>
</dbReference>
<reference evidence="7 8" key="1">
    <citation type="journal article" date="2023" name="Int. J. Syst. Evol. Microbiol.">
        <title>Sellimonas catena sp. nov., isolated from human faeces.</title>
        <authorList>
            <person name="Hisatomi A."/>
            <person name="Ohkuma M."/>
            <person name="Sakamoto M."/>
        </authorList>
    </citation>
    <scope>NUCLEOTIDE SEQUENCE [LARGE SCALE GENOMIC DNA]</scope>
    <source>
        <strain evidence="7 8">12EGH17</strain>
    </source>
</reference>
<evidence type="ECO:0000256" key="3">
    <source>
        <dbReference type="ARBA" id="ARBA00022723"/>
    </source>
</evidence>
<dbReference type="InterPro" id="IPR006638">
    <property type="entry name" value="Elp3/MiaA/NifB-like_rSAM"/>
</dbReference>
<evidence type="ECO:0000313" key="8">
    <source>
        <dbReference type="Proteomes" id="UP001145145"/>
    </source>
</evidence>
<keyword evidence="2" id="KW-0949">S-adenosyl-L-methionine</keyword>
<dbReference type="PANTHER" id="PTHR43409:SF4">
    <property type="entry name" value="RADICAL SAM SUPERFAMILY PROTEIN"/>
    <property type="match status" value="1"/>
</dbReference>
<dbReference type="Gene3D" id="3.80.30.20">
    <property type="entry name" value="tm_1862 like domain"/>
    <property type="match status" value="1"/>
</dbReference>
<evidence type="ECO:0000313" key="7">
    <source>
        <dbReference type="EMBL" id="GLG05609.1"/>
    </source>
</evidence>
<dbReference type="AlphaFoldDB" id="A0A9W6C8Z6"/>
<dbReference type="PANTHER" id="PTHR43409">
    <property type="entry name" value="ANAEROBIC MAGNESIUM-PROTOPORPHYRIN IX MONOMETHYL ESTER CYCLASE-RELATED"/>
    <property type="match status" value="1"/>
</dbReference>
<dbReference type="SFLD" id="SFLDS00029">
    <property type="entry name" value="Radical_SAM"/>
    <property type="match status" value="1"/>
</dbReference>
<accession>A0A9W6C8Z6</accession>
<dbReference type="GO" id="GO:0003824">
    <property type="term" value="F:catalytic activity"/>
    <property type="evidence" value="ECO:0007669"/>
    <property type="project" value="InterPro"/>
</dbReference>
<dbReference type="Proteomes" id="UP001145145">
    <property type="component" value="Unassembled WGS sequence"/>
</dbReference>
<evidence type="ECO:0000259" key="6">
    <source>
        <dbReference type="PROSITE" id="PS51918"/>
    </source>
</evidence>
<evidence type="ECO:0000256" key="5">
    <source>
        <dbReference type="ARBA" id="ARBA00023014"/>
    </source>
</evidence>
<dbReference type="SFLD" id="SFLDG01095">
    <property type="entry name" value="Uncharacterised_Radical_SAM_Su"/>
    <property type="match status" value="1"/>
</dbReference>
<dbReference type="SUPFAM" id="SSF102114">
    <property type="entry name" value="Radical SAM enzymes"/>
    <property type="match status" value="1"/>
</dbReference>
<dbReference type="Pfam" id="PF04055">
    <property type="entry name" value="Radical_SAM"/>
    <property type="match status" value="1"/>
</dbReference>
<dbReference type="SMART" id="SM00729">
    <property type="entry name" value="Elp3"/>
    <property type="match status" value="1"/>
</dbReference>
<dbReference type="GO" id="GO:0046872">
    <property type="term" value="F:metal ion binding"/>
    <property type="evidence" value="ECO:0007669"/>
    <property type="project" value="UniProtKB-KW"/>
</dbReference>
<proteinExistence type="predicted"/>
<keyword evidence="5" id="KW-0411">Iron-sulfur</keyword>
<gene>
    <name evidence="7" type="ORF">Selli1_27830</name>
</gene>
<evidence type="ECO:0000256" key="2">
    <source>
        <dbReference type="ARBA" id="ARBA00022691"/>
    </source>
</evidence>